<evidence type="ECO:0000256" key="1">
    <source>
        <dbReference type="ARBA" id="ARBA00004123"/>
    </source>
</evidence>
<proteinExistence type="predicted"/>
<dbReference type="GO" id="GO:0005634">
    <property type="term" value="C:nucleus"/>
    <property type="evidence" value="ECO:0007669"/>
    <property type="project" value="UniProtKB-SubCell"/>
</dbReference>
<evidence type="ECO:0000256" key="5">
    <source>
        <dbReference type="ARBA" id="ARBA00023242"/>
    </source>
</evidence>
<dbReference type="InterPro" id="IPR047578">
    <property type="entry name" value="OBE1-like_PHD"/>
</dbReference>
<dbReference type="InterPro" id="IPR004082">
    <property type="entry name" value="OBERON"/>
</dbReference>
<evidence type="ECO:0000259" key="6">
    <source>
        <dbReference type="Pfam" id="PF07227"/>
    </source>
</evidence>
<accession>A0AAV9L5S1</accession>
<protein>
    <recommendedName>
        <fullName evidence="6">Oberon-like PHD finger domain-containing protein</fullName>
    </recommendedName>
</protein>
<comment type="subcellular location">
    <subcellularLocation>
        <location evidence="1">Nucleus</location>
    </subcellularLocation>
</comment>
<dbReference type="EMBL" id="JAWPEI010000007">
    <property type="protein sequence ID" value="KAK4720613.1"/>
    <property type="molecule type" value="Genomic_DNA"/>
</dbReference>
<sequence>MNSIDENRFGKFQEKGIHFLEESASQMKMDRKKGKEIVVFEDQNEENNIWVDRDFLKLNEYKGNSSKREAENEEIQVEIREKKLKGGILDLSSKRVAENEEILVENRGNKLKDGILDLSSKRVAENEEILAEISEKNLKGGILNLSSKGVAENEEILVEISEKKLKGGIFDLSSKRVAENEEILAEFIGKKAKDRILDLSSKRVLENEEILVEIREKKLKDGILDLSLALPSTSSSRSLQSAEPSNNNTRIGYFRNGSLSSCYSHPFSHNLSYSLTLSSEDDSEYSGEGINWSGFSQFRKVEAGDYTLLGHPDGSSLALSCKKVNKEICDNDTDRISSSDSNSVFLFEFPARPVIDDQSGDSRILGEIVSESIPLMAQIMQELPDETVESTKEYLRSLIAIPEKKDLLVSLQNRLNGRSDLTFETLSKCNKTQLEILVAIKMGLGTFLSSENHLQATELIEIFSLERCRNIYCKRVLPVDNCKCRICSKNKGFCNVCMCQVCLNLDYANGTCSWVGCDLCVHWCHAVCALQRNLIKSGPSINGPSGTTEMQFQCLGCKMYRCCAKNWDQEILIKELDYVQKIFHGSNDFKGKELHAITYGLRNKLEKKMISPSDACNFIFQFFKYTDGLSHFLSSSFPASIMSSSSRRKTMINVDHHRQSDAKDSDSMIEDECSAIKEL</sequence>
<dbReference type="GO" id="GO:0010468">
    <property type="term" value="P:regulation of gene expression"/>
    <property type="evidence" value="ECO:0007669"/>
    <property type="project" value="TreeGrafter"/>
</dbReference>
<dbReference type="PANTHER" id="PTHR21736:SF40">
    <property type="entry name" value="OBERON-LIKE PHD FINGER DOMAIN-CONTAINING PROTEIN"/>
    <property type="match status" value="1"/>
</dbReference>
<evidence type="ECO:0000313" key="7">
    <source>
        <dbReference type="EMBL" id="KAK4720613.1"/>
    </source>
</evidence>
<keyword evidence="2" id="KW-0479">Metal-binding</keyword>
<evidence type="ECO:0000256" key="4">
    <source>
        <dbReference type="ARBA" id="ARBA00022833"/>
    </source>
</evidence>
<dbReference type="GO" id="GO:0010492">
    <property type="term" value="P:maintenance of shoot apical meristem identity"/>
    <property type="evidence" value="ECO:0007669"/>
    <property type="project" value="TreeGrafter"/>
</dbReference>
<gene>
    <name evidence="7" type="ORF">R3W88_010846</name>
</gene>
<organism evidence="7 8">
    <name type="scientific">Solanum pinnatisectum</name>
    <name type="common">tansyleaf nightshade</name>
    <dbReference type="NCBI Taxonomy" id="50273"/>
    <lineage>
        <taxon>Eukaryota</taxon>
        <taxon>Viridiplantae</taxon>
        <taxon>Streptophyta</taxon>
        <taxon>Embryophyta</taxon>
        <taxon>Tracheophyta</taxon>
        <taxon>Spermatophyta</taxon>
        <taxon>Magnoliopsida</taxon>
        <taxon>eudicotyledons</taxon>
        <taxon>Gunneridae</taxon>
        <taxon>Pentapetalae</taxon>
        <taxon>asterids</taxon>
        <taxon>lamiids</taxon>
        <taxon>Solanales</taxon>
        <taxon>Solanaceae</taxon>
        <taxon>Solanoideae</taxon>
        <taxon>Solaneae</taxon>
        <taxon>Solanum</taxon>
    </lineage>
</organism>
<feature type="domain" description="Oberon-like PHD finger" evidence="6">
    <location>
        <begin position="468"/>
        <end position="573"/>
    </location>
</feature>
<dbReference type="Proteomes" id="UP001311915">
    <property type="component" value="Unassembled WGS sequence"/>
</dbReference>
<keyword evidence="5" id="KW-0539">Nucleus</keyword>
<dbReference type="GO" id="GO:0008270">
    <property type="term" value="F:zinc ion binding"/>
    <property type="evidence" value="ECO:0007669"/>
    <property type="project" value="UniProtKB-KW"/>
</dbReference>
<dbReference type="GO" id="GO:0010078">
    <property type="term" value="P:maintenance of root meristem identity"/>
    <property type="evidence" value="ECO:0007669"/>
    <property type="project" value="TreeGrafter"/>
</dbReference>
<reference evidence="7 8" key="1">
    <citation type="submission" date="2023-10" db="EMBL/GenBank/DDBJ databases">
        <title>Genome-Wide Identification Analysis in wild type Solanum Pinnatisectum Reveals Some Genes Defensing Phytophthora Infestans.</title>
        <authorList>
            <person name="Sun C."/>
        </authorList>
    </citation>
    <scope>NUCLEOTIDE SEQUENCE [LARGE SCALE GENOMIC DNA]</scope>
    <source>
        <strain evidence="7">LQN</strain>
        <tissue evidence="7">Leaf</tissue>
    </source>
</reference>
<evidence type="ECO:0000256" key="3">
    <source>
        <dbReference type="ARBA" id="ARBA00022771"/>
    </source>
</evidence>
<evidence type="ECO:0000256" key="2">
    <source>
        <dbReference type="ARBA" id="ARBA00022723"/>
    </source>
</evidence>
<dbReference type="GO" id="GO:0010071">
    <property type="term" value="P:root meristem specification"/>
    <property type="evidence" value="ECO:0007669"/>
    <property type="project" value="TreeGrafter"/>
</dbReference>
<comment type="caution">
    <text evidence="7">The sequence shown here is derived from an EMBL/GenBank/DDBJ whole genome shotgun (WGS) entry which is preliminary data.</text>
</comment>
<keyword evidence="4" id="KW-0862">Zinc</keyword>
<evidence type="ECO:0000313" key="8">
    <source>
        <dbReference type="Proteomes" id="UP001311915"/>
    </source>
</evidence>
<dbReference type="InterPro" id="IPR032881">
    <property type="entry name" value="Oberon-like_PHD"/>
</dbReference>
<keyword evidence="8" id="KW-1185">Reference proteome</keyword>
<keyword evidence="3" id="KW-0863">Zinc-finger</keyword>
<name>A0AAV9L5S1_9SOLN</name>
<dbReference type="PRINTS" id="PR01544">
    <property type="entry name" value="ARATH130DUF"/>
</dbReference>
<dbReference type="Pfam" id="PF07227">
    <property type="entry name" value="PHD_Oberon"/>
    <property type="match status" value="1"/>
</dbReference>
<dbReference type="AlphaFoldDB" id="A0AAV9L5S1"/>
<dbReference type="CDD" id="cd15612">
    <property type="entry name" value="PHD_OBE1_like"/>
    <property type="match status" value="1"/>
</dbReference>
<dbReference type="PANTHER" id="PTHR21736">
    <property type="entry name" value="VERNALIZATION-INSENSITIVE PROTEIN 3"/>
    <property type="match status" value="1"/>
</dbReference>